<feature type="signal peptide" evidence="1">
    <location>
        <begin position="1"/>
        <end position="20"/>
    </location>
</feature>
<dbReference type="InterPro" id="IPR029052">
    <property type="entry name" value="Metallo-depent_PP-like"/>
</dbReference>
<dbReference type="Proteomes" id="UP000663929">
    <property type="component" value="Chromosome"/>
</dbReference>
<evidence type="ECO:0000256" key="1">
    <source>
        <dbReference type="SAM" id="SignalP"/>
    </source>
</evidence>
<dbReference type="KEGG" id="scor:J3U87_28110"/>
<sequence length="464" mass="49597">MKHAWFLVSVCLSILVPSSAAESADVLSSYVALAWSAKESKTMALARAITSSSQTPPSLTVNGKAVTMTARANPDTTAFPVTVWEAVMPMGAEATLAGTALPVPKSDPQSVAIVGDSGCKSDQGCDQEATWPFPEICAEAATRKPDLVIHVGDYNYRGTPSHSPPGNKAWVYDGCGDDFLKQETKSMPYGDNWETWNLDFFTPAKPLLASSPWAITRGNHELCARAGVGWFYLLEPSSPLLATDYTANPCTGRNAYTMPAYALALDNLNLLMIDTANLCGWALDESEVPTYTKVYARMLALADTDADWLVAHRPLVVMGSPTAAQPVPGITQTAFEGNITMTAVLKEPELKGWAQKIDMMVNGHVHLFQYLYAPQGQMPPEFIVGNSGVRLDTSTLNGPASTTDPAPGGQISLLGSVHAEFGYLLLASDPSLRWTATLHAPNGNILETFMPFAPAAKSGKTAGH</sequence>
<feature type="domain" description="Calcineurin-like phosphoesterase" evidence="2">
    <location>
        <begin position="111"/>
        <end position="366"/>
    </location>
</feature>
<accession>A0A8A4TKU9</accession>
<keyword evidence="1" id="KW-0732">Signal</keyword>
<dbReference type="InterPro" id="IPR004843">
    <property type="entry name" value="Calcineurin-like_PHP"/>
</dbReference>
<reference evidence="3" key="1">
    <citation type="submission" date="2021-03" db="EMBL/GenBank/DDBJ databases">
        <title>Acanthopleuribacteraceae sp. M133.</title>
        <authorList>
            <person name="Wang G."/>
        </authorList>
    </citation>
    <scope>NUCLEOTIDE SEQUENCE</scope>
    <source>
        <strain evidence="3">M133</strain>
    </source>
</reference>
<organism evidence="3 4">
    <name type="scientific">Sulfidibacter corallicola</name>
    <dbReference type="NCBI Taxonomy" id="2818388"/>
    <lineage>
        <taxon>Bacteria</taxon>
        <taxon>Pseudomonadati</taxon>
        <taxon>Acidobacteriota</taxon>
        <taxon>Holophagae</taxon>
        <taxon>Acanthopleuribacterales</taxon>
        <taxon>Acanthopleuribacteraceae</taxon>
        <taxon>Sulfidibacter</taxon>
    </lineage>
</organism>
<dbReference type="AlphaFoldDB" id="A0A8A4TKU9"/>
<proteinExistence type="predicted"/>
<dbReference type="Gene3D" id="3.60.21.10">
    <property type="match status" value="1"/>
</dbReference>
<protein>
    <submittedName>
        <fullName evidence="3">Metallophosphoesterase</fullName>
    </submittedName>
</protein>
<dbReference type="GO" id="GO:0016787">
    <property type="term" value="F:hydrolase activity"/>
    <property type="evidence" value="ECO:0007669"/>
    <property type="project" value="InterPro"/>
</dbReference>
<evidence type="ECO:0000259" key="2">
    <source>
        <dbReference type="Pfam" id="PF00149"/>
    </source>
</evidence>
<dbReference type="Pfam" id="PF00149">
    <property type="entry name" value="Metallophos"/>
    <property type="match status" value="1"/>
</dbReference>
<name>A0A8A4TKU9_SULCO</name>
<dbReference type="SUPFAM" id="SSF56300">
    <property type="entry name" value="Metallo-dependent phosphatases"/>
    <property type="match status" value="1"/>
</dbReference>
<dbReference type="RefSeq" id="WP_237379100.1">
    <property type="nucleotide sequence ID" value="NZ_CP071793.1"/>
</dbReference>
<keyword evidence="4" id="KW-1185">Reference proteome</keyword>
<evidence type="ECO:0000313" key="3">
    <source>
        <dbReference type="EMBL" id="QTD49468.1"/>
    </source>
</evidence>
<dbReference type="EMBL" id="CP071793">
    <property type="protein sequence ID" value="QTD49468.1"/>
    <property type="molecule type" value="Genomic_DNA"/>
</dbReference>
<evidence type="ECO:0000313" key="4">
    <source>
        <dbReference type="Proteomes" id="UP000663929"/>
    </source>
</evidence>
<feature type="chain" id="PRO_5035320182" evidence="1">
    <location>
        <begin position="21"/>
        <end position="464"/>
    </location>
</feature>
<gene>
    <name evidence="3" type="ORF">J3U87_28110</name>
</gene>